<dbReference type="InterPro" id="IPR025944">
    <property type="entry name" value="Sigma_54_int_dom_CS"/>
</dbReference>
<accession>A0A5D4XLQ9</accession>
<keyword evidence="2" id="KW-0067">ATP-binding</keyword>
<dbReference type="PROSITE" id="PS00676">
    <property type="entry name" value="SIGMA54_INTERACT_2"/>
    <property type="match status" value="1"/>
</dbReference>
<dbReference type="InterPro" id="IPR002078">
    <property type="entry name" value="Sigma_54_int"/>
</dbReference>
<proteinExistence type="predicted"/>
<dbReference type="CDD" id="cd00009">
    <property type="entry name" value="AAA"/>
    <property type="match status" value="1"/>
</dbReference>
<dbReference type="Gene3D" id="1.10.10.60">
    <property type="entry name" value="Homeodomain-like"/>
    <property type="match status" value="1"/>
</dbReference>
<dbReference type="InterPro" id="IPR025943">
    <property type="entry name" value="Sigma_54_int_dom_ATP-bd_2"/>
</dbReference>
<keyword evidence="5" id="KW-0804">Transcription</keyword>
<dbReference type="PROSITE" id="PS50045">
    <property type="entry name" value="SIGMA54_INTERACT_4"/>
    <property type="match status" value="1"/>
</dbReference>
<dbReference type="Pfam" id="PF02954">
    <property type="entry name" value="HTH_8"/>
    <property type="match status" value="1"/>
</dbReference>
<evidence type="ECO:0000256" key="2">
    <source>
        <dbReference type="ARBA" id="ARBA00022840"/>
    </source>
</evidence>
<evidence type="ECO:0000256" key="3">
    <source>
        <dbReference type="ARBA" id="ARBA00023015"/>
    </source>
</evidence>
<dbReference type="SUPFAM" id="SSF52540">
    <property type="entry name" value="P-loop containing nucleoside triphosphate hydrolases"/>
    <property type="match status" value="1"/>
</dbReference>
<dbReference type="GO" id="GO:0005524">
    <property type="term" value="F:ATP binding"/>
    <property type="evidence" value="ECO:0007669"/>
    <property type="project" value="UniProtKB-KW"/>
</dbReference>
<feature type="compositionally biased region" description="Basic and acidic residues" evidence="6">
    <location>
        <begin position="13"/>
        <end position="24"/>
    </location>
</feature>
<dbReference type="SUPFAM" id="SSF46689">
    <property type="entry name" value="Homeodomain-like"/>
    <property type="match status" value="1"/>
</dbReference>
<name>A0A5D4XLQ9_9GAMM</name>
<dbReference type="PANTHER" id="PTHR32071">
    <property type="entry name" value="TRANSCRIPTIONAL REGULATORY PROTEIN"/>
    <property type="match status" value="1"/>
</dbReference>
<dbReference type="GO" id="GO:0043565">
    <property type="term" value="F:sequence-specific DNA binding"/>
    <property type="evidence" value="ECO:0007669"/>
    <property type="project" value="InterPro"/>
</dbReference>
<gene>
    <name evidence="8" type="ORF">FZO89_16580</name>
</gene>
<feature type="compositionally biased region" description="Pro residues" evidence="6">
    <location>
        <begin position="1"/>
        <end position="11"/>
    </location>
</feature>
<dbReference type="AlphaFoldDB" id="A0A5D4XLQ9"/>
<dbReference type="PROSITE" id="PS00688">
    <property type="entry name" value="SIGMA54_INTERACT_3"/>
    <property type="match status" value="1"/>
</dbReference>
<dbReference type="InterPro" id="IPR058031">
    <property type="entry name" value="AAA_lid_NorR"/>
</dbReference>
<dbReference type="SMART" id="SM00382">
    <property type="entry name" value="AAA"/>
    <property type="match status" value="1"/>
</dbReference>
<dbReference type="Pfam" id="PF00158">
    <property type="entry name" value="Sigma54_activat"/>
    <property type="match status" value="1"/>
</dbReference>
<sequence>MKPEPSPPFEPPGFHRDRAADADRPPQGLLGASPAFERMVADIRMLARTDAPALLDGETGSGKELAARAIHYLGERRSRPFVPVNCGAIPEALFESELFGHVRGAFTDARAPRTGLVCHAEGGTLFLDEIDTLPPKGQVVLLRFLQDRRYRVLGQSQETVSDARILAASNRCLEDEAAAGRFRSDLLYRLNILRLRVPPLRERGDDVPLLCRHFARIYAGRYGLPCPEFAPQALARLQAQAWPGNVRELENAVHRMVLQGVAEQPEAYAGDPAQPPTTAHHGPASFRDAKAEAIAAFERRYLCNVMAHTGGNVSAAARLAQTDRRALGRLLKKHGVDCDRYRNG</sequence>
<evidence type="ECO:0000256" key="5">
    <source>
        <dbReference type="ARBA" id="ARBA00023163"/>
    </source>
</evidence>
<dbReference type="OrthoDB" id="9804019at2"/>
<evidence type="ECO:0000313" key="8">
    <source>
        <dbReference type="EMBL" id="TYT23832.1"/>
    </source>
</evidence>
<dbReference type="InterPro" id="IPR009057">
    <property type="entry name" value="Homeodomain-like_sf"/>
</dbReference>
<dbReference type="Pfam" id="PF25601">
    <property type="entry name" value="AAA_lid_14"/>
    <property type="match status" value="1"/>
</dbReference>
<organism evidence="8 9">
    <name type="scientific">Luteimonas viscosa</name>
    <dbReference type="NCBI Taxonomy" id="1132694"/>
    <lineage>
        <taxon>Bacteria</taxon>
        <taxon>Pseudomonadati</taxon>
        <taxon>Pseudomonadota</taxon>
        <taxon>Gammaproteobacteria</taxon>
        <taxon>Lysobacterales</taxon>
        <taxon>Lysobacteraceae</taxon>
        <taxon>Luteimonas</taxon>
    </lineage>
</organism>
<dbReference type="Gene3D" id="1.10.8.60">
    <property type="match status" value="1"/>
</dbReference>
<evidence type="ECO:0000256" key="1">
    <source>
        <dbReference type="ARBA" id="ARBA00022741"/>
    </source>
</evidence>
<evidence type="ECO:0000259" key="7">
    <source>
        <dbReference type="PROSITE" id="PS50045"/>
    </source>
</evidence>
<keyword evidence="4" id="KW-0238">DNA-binding</keyword>
<comment type="caution">
    <text evidence="8">The sequence shown here is derived from an EMBL/GenBank/DDBJ whole genome shotgun (WGS) entry which is preliminary data.</text>
</comment>
<evidence type="ECO:0000256" key="4">
    <source>
        <dbReference type="ARBA" id="ARBA00023125"/>
    </source>
</evidence>
<dbReference type="Proteomes" id="UP000324973">
    <property type="component" value="Unassembled WGS sequence"/>
</dbReference>
<dbReference type="EMBL" id="VTFT01000002">
    <property type="protein sequence ID" value="TYT23832.1"/>
    <property type="molecule type" value="Genomic_DNA"/>
</dbReference>
<dbReference type="Gene3D" id="3.40.50.300">
    <property type="entry name" value="P-loop containing nucleotide triphosphate hydrolases"/>
    <property type="match status" value="1"/>
</dbReference>
<feature type="domain" description="Sigma-54 factor interaction" evidence="7">
    <location>
        <begin position="29"/>
        <end position="258"/>
    </location>
</feature>
<keyword evidence="3" id="KW-0805">Transcription regulation</keyword>
<dbReference type="InterPro" id="IPR027417">
    <property type="entry name" value="P-loop_NTPase"/>
</dbReference>
<dbReference type="RefSeq" id="WP_149104532.1">
    <property type="nucleotide sequence ID" value="NZ_VTFT01000002.1"/>
</dbReference>
<evidence type="ECO:0000256" key="6">
    <source>
        <dbReference type="SAM" id="MobiDB-lite"/>
    </source>
</evidence>
<dbReference type="GO" id="GO:0006355">
    <property type="term" value="P:regulation of DNA-templated transcription"/>
    <property type="evidence" value="ECO:0007669"/>
    <property type="project" value="InterPro"/>
</dbReference>
<keyword evidence="1" id="KW-0547">Nucleotide-binding</keyword>
<keyword evidence="9" id="KW-1185">Reference proteome</keyword>
<reference evidence="8 9" key="1">
    <citation type="submission" date="2019-08" db="EMBL/GenBank/DDBJ databases">
        <title>Luteimonas viscosus sp. nov., isolated from soil of a sunflower field.</title>
        <authorList>
            <person name="Jianli Z."/>
            <person name="Ying Z."/>
        </authorList>
    </citation>
    <scope>NUCLEOTIDE SEQUENCE [LARGE SCALE GENOMIC DNA]</scope>
    <source>
        <strain evidence="8 9">XBU10</strain>
    </source>
</reference>
<feature type="region of interest" description="Disordered" evidence="6">
    <location>
        <begin position="1"/>
        <end position="31"/>
    </location>
</feature>
<dbReference type="InterPro" id="IPR003593">
    <property type="entry name" value="AAA+_ATPase"/>
</dbReference>
<evidence type="ECO:0000313" key="9">
    <source>
        <dbReference type="Proteomes" id="UP000324973"/>
    </source>
</evidence>
<dbReference type="PANTHER" id="PTHR32071:SF117">
    <property type="entry name" value="PTS-DEPENDENT DIHYDROXYACETONE KINASE OPERON REGULATORY PROTEIN-RELATED"/>
    <property type="match status" value="1"/>
</dbReference>
<dbReference type="FunFam" id="3.40.50.300:FF:000006">
    <property type="entry name" value="DNA-binding transcriptional regulator NtrC"/>
    <property type="match status" value="1"/>
</dbReference>
<protein>
    <submittedName>
        <fullName evidence="8">Sigma-54-dependent Fis family transcriptional regulator</fullName>
    </submittedName>
</protein>
<dbReference type="InterPro" id="IPR002197">
    <property type="entry name" value="HTH_Fis"/>
</dbReference>